<dbReference type="STRING" id="37546.A0A1B0F952"/>
<dbReference type="Gene3D" id="1.10.10.250">
    <property type="entry name" value="Ribosomal protein L11, C-terminal domain"/>
    <property type="match status" value="1"/>
</dbReference>
<dbReference type="Pfam" id="PF03946">
    <property type="entry name" value="Ribosomal_L11_N"/>
    <property type="match status" value="1"/>
</dbReference>
<dbReference type="CDD" id="cd00387">
    <property type="entry name" value="Ribosomal_L7_L12"/>
    <property type="match status" value="1"/>
</dbReference>
<dbReference type="Gene3D" id="3.40.50.790">
    <property type="match status" value="2"/>
</dbReference>
<dbReference type="GO" id="GO:0003677">
    <property type="term" value="F:DNA binding"/>
    <property type="evidence" value="ECO:0007669"/>
    <property type="project" value="InterPro"/>
</dbReference>
<dbReference type="PROSITE" id="PS00359">
    <property type="entry name" value="RIBOSOMAL_L11"/>
    <property type="match status" value="1"/>
</dbReference>
<dbReference type="InterPro" id="IPR000206">
    <property type="entry name" value="Ribosomal_bL12"/>
</dbReference>
<feature type="domain" description="Large ribosomal subunit protein uL11 N-terminal" evidence="11">
    <location>
        <begin position="20"/>
        <end position="81"/>
    </location>
</feature>
<dbReference type="Gene3D" id="3.90.1100.10">
    <property type="match status" value="1"/>
</dbReference>
<keyword evidence="14" id="KW-1185">Reference proteome</keyword>
<keyword evidence="5 8" id="KW-0687">Ribonucleoprotein</keyword>
<dbReference type="InterPro" id="IPR000911">
    <property type="entry name" value="Ribosomal_uL11"/>
</dbReference>
<dbReference type="SMART" id="SM00649">
    <property type="entry name" value="RL11"/>
    <property type="match status" value="1"/>
</dbReference>
<dbReference type="GO" id="GO:0006351">
    <property type="term" value="P:DNA-templated transcription"/>
    <property type="evidence" value="ECO:0007669"/>
    <property type="project" value="InterPro"/>
</dbReference>
<evidence type="ECO:0000313" key="14">
    <source>
        <dbReference type="Proteomes" id="UP000092444"/>
    </source>
</evidence>
<comment type="similarity">
    <text evidence="2">Belongs to the universal ribosomal protein uL1 family.</text>
</comment>
<feature type="domain" description="Large ribosomal subunit protein bL12 C-terminal" evidence="10">
    <location>
        <begin position="397"/>
        <end position="438"/>
    </location>
</feature>
<evidence type="ECO:0000256" key="6">
    <source>
        <dbReference type="ARBA" id="ARBA00035203"/>
    </source>
</evidence>
<dbReference type="InterPro" id="IPR020785">
    <property type="entry name" value="Ribosomal_uL11_CS"/>
</dbReference>
<evidence type="ECO:0000256" key="7">
    <source>
        <dbReference type="ARBA" id="ARBA00035320"/>
    </source>
</evidence>
<protein>
    <recommendedName>
        <fullName evidence="6">Large ribosomal subunit protein uL11</fullName>
    </recommendedName>
    <alternativeName>
        <fullName evidence="7">60S ribosomal protein L12</fullName>
    </alternativeName>
</protein>
<dbReference type="SUPFAM" id="SSF54736">
    <property type="entry name" value="ClpS-like"/>
    <property type="match status" value="1"/>
</dbReference>
<dbReference type="SUPFAM" id="SSF64484">
    <property type="entry name" value="beta and beta-prime subunits of DNA dependent RNA-polymerase"/>
    <property type="match status" value="1"/>
</dbReference>
<dbReference type="InterPro" id="IPR023674">
    <property type="entry name" value="Ribosomal_uL1-like"/>
</dbReference>
<dbReference type="CDD" id="cd00349">
    <property type="entry name" value="Ribosomal_L11"/>
    <property type="match status" value="1"/>
</dbReference>
<comment type="similarity">
    <text evidence="1">Belongs to the universal ribosomal protein uL10 family.</text>
</comment>
<dbReference type="InterPro" id="IPR007642">
    <property type="entry name" value="RNA_pol_Rpb2_2"/>
</dbReference>
<dbReference type="InterPro" id="IPR036796">
    <property type="entry name" value="Ribosomal_uL11_N_sf"/>
</dbReference>
<feature type="domain" description="RNA polymerase Rpb2" evidence="12">
    <location>
        <begin position="579"/>
        <end position="652"/>
    </location>
</feature>
<dbReference type="CDD" id="cd00403">
    <property type="entry name" value="Ribosomal_L1"/>
    <property type="match status" value="1"/>
</dbReference>
<dbReference type="Proteomes" id="UP000092444">
    <property type="component" value="Unassembled WGS sequence"/>
</dbReference>
<dbReference type="HAMAP" id="MF_00736">
    <property type="entry name" value="Ribosomal_uL11"/>
    <property type="match status" value="1"/>
</dbReference>
<dbReference type="Pfam" id="PF00298">
    <property type="entry name" value="Ribosomal_L11"/>
    <property type="match status" value="1"/>
</dbReference>
<organism evidence="13 14">
    <name type="scientific">Glossina morsitans morsitans</name>
    <name type="common">Savannah tsetse fly</name>
    <dbReference type="NCBI Taxonomy" id="37546"/>
    <lineage>
        <taxon>Eukaryota</taxon>
        <taxon>Metazoa</taxon>
        <taxon>Ecdysozoa</taxon>
        <taxon>Arthropoda</taxon>
        <taxon>Hexapoda</taxon>
        <taxon>Insecta</taxon>
        <taxon>Pterygota</taxon>
        <taxon>Neoptera</taxon>
        <taxon>Endopterygota</taxon>
        <taxon>Diptera</taxon>
        <taxon>Brachycera</taxon>
        <taxon>Muscomorpha</taxon>
        <taxon>Hippoboscoidea</taxon>
        <taxon>Glossinidae</taxon>
        <taxon>Glossina</taxon>
    </lineage>
</organism>
<evidence type="ECO:0000256" key="4">
    <source>
        <dbReference type="ARBA" id="ARBA00022980"/>
    </source>
</evidence>
<dbReference type="InterPro" id="IPR020783">
    <property type="entry name" value="Ribosomal_uL11_C"/>
</dbReference>
<sequence>MVNYEKKIINVEVSILVAKINLLMEAGKAVPGPKIASVLGPRGISVPKFCEAFNKVTSAANANYKVGDLVTVRISIKDDRSHDFTVSGPPVAYLLKQEAKLSKSSGKELVAKLPMSAIIKVAKCKMVDMKVDNEDSAVKMVVGTAKSMGIEVVEVDIAVNLGVDSRKSEEQVRGTVVLPKGIGKNIKVAVFAQNKHLLEAEKGGADIAGGEDLVEEIKKVKILGAKGLMPNPKFGTVTSNIAEAIKTIKSGQVKFRTDKNAVIHGKLGNIKFDIDDLLENLKAFPKVIKDNKPISAKGIYFKGVFSNSTMVNFKSINANDSLTLRNSLKSIAGGVLVVKNTLARLALERTEASELVKVLEEKIGVPGGSFLGGAVGAGAPIGDNAAAPAAQEKAEYKVVIKEIDASKKIGVIKAVREVNSTLGLKEAKESIDLKDSLLDLVKVQKESYDSFTPKNKGNERLEVIFHTIFPINDPLRRATIEFISCRLDDLKYDESECIKRGVTFSAQVIASIRLVVMQDGISLDEYKSIKESGDHSKLTTVVKSIEEQKVHFCGLPMMTDKGTFIINGVEKVIVSQMHRSPGVFFDSDKGKTYNSGKLIYSARIIPYRGSWLDIEFDVKDHLYFRVDRKRKLPISVLLKALGLSNNDILDRFYEKIKYVKHKDGWKVPFVPDKFKGVRLPFDLMDIEGN</sequence>
<proteinExistence type="inferred from homology"/>
<dbReference type="SUPFAM" id="SSF54747">
    <property type="entry name" value="Ribosomal L11/L12e N-terminal domain"/>
    <property type="match status" value="1"/>
</dbReference>
<dbReference type="SUPFAM" id="SSF56808">
    <property type="entry name" value="Ribosomal protein L1"/>
    <property type="match status" value="1"/>
</dbReference>
<evidence type="ECO:0000256" key="5">
    <source>
        <dbReference type="ARBA" id="ARBA00023274"/>
    </source>
</evidence>
<keyword evidence="4 8" id="KW-0689">Ribosomal protein</keyword>
<accession>A0A1B0F952</accession>
<dbReference type="InterPro" id="IPR016095">
    <property type="entry name" value="Ribosomal_uL1_3-a/b-sand"/>
</dbReference>
<evidence type="ECO:0000259" key="10">
    <source>
        <dbReference type="Pfam" id="PF00542"/>
    </source>
</evidence>
<dbReference type="AlphaFoldDB" id="A0A1B0F952"/>
<dbReference type="PANTHER" id="PTHR36427">
    <property type="entry name" value="54S RIBOSOMAL PROTEIN L1, MITOCHONDRIAL"/>
    <property type="match status" value="1"/>
</dbReference>
<dbReference type="Gene3D" id="3.30.1550.10">
    <property type="entry name" value="Ribosomal protein L11/L12, N-terminal domain"/>
    <property type="match status" value="1"/>
</dbReference>
<evidence type="ECO:0000259" key="11">
    <source>
        <dbReference type="Pfam" id="PF03946"/>
    </source>
</evidence>
<evidence type="ECO:0000313" key="13">
    <source>
        <dbReference type="EnsemblMetazoa" id="GMOY000005-PA"/>
    </source>
</evidence>
<dbReference type="Pfam" id="PF00687">
    <property type="entry name" value="Ribosomal_L1"/>
    <property type="match status" value="2"/>
</dbReference>
<evidence type="ECO:0000259" key="9">
    <source>
        <dbReference type="Pfam" id="PF00298"/>
    </source>
</evidence>
<dbReference type="InterPro" id="IPR028364">
    <property type="entry name" value="Ribosomal_uL1/biogenesis"/>
</dbReference>
<evidence type="ECO:0000256" key="3">
    <source>
        <dbReference type="ARBA" id="ARBA00010537"/>
    </source>
</evidence>
<evidence type="ECO:0000256" key="2">
    <source>
        <dbReference type="ARBA" id="ARBA00010531"/>
    </source>
</evidence>
<dbReference type="GO" id="GO:0003899">
    <property type="term" value="F:DNA-directed RNA polymerase activity"/>
    <property type="evidence" value="ECO:0007669"/>
    <property type="project" value="InterPro"/>
</dbReference>
<dbReference type="InterPro" id="IPR043141">
    <property type="entry name" value="Ribosomal_uL10-like_sf"/>
</dbReference>
<evidence type="ECO:0000256" key="8">
    <source>
        <dbReference type="RuleBase" id="RU003978"/>
    </source>
</evidence>
<dbReference type="InterPro" id="IPR036769">
    <property type="entry name" value="Ribosomal_uL11_C_sf"/>
</dbReference>
<dbReference type="GO" id="GO:0003735">
    <property type="term" value="F:structural constituent of ribosome"/>
    <property type="evidence" value="ECO:0007669"/>
    <property type="project" value="InterPro"/>
</dbReference>
<comment type="similarity">
    <text evidence="3 8">Belongs to the universal ribosomal protein uL11 family.</text>
</comment>
<dbReference type="SUPFAM" id="SSF46906">
    <property type="entry name" value="Ribosomal protein L11, C-terminal domain"/>
    <property type="match status" value="1"/>
</dbReference>
<dbReference type="InterPro" id="IPR014719">
    <property type="entry name" value="Ribosomal_bL12_C/ClpS-like"/>
</dbReference>
<dbReference type="VEuPathDB" id="VectorBase:GMOY000005"/>
<reference evidence="13" key="1">
    <citation type="submission" date="2020-05" db="UniProtKB">
        <authorList>
            <consortium name="EnsemblMetazoa"/>
        </authorList>
    </citation>
    <scope>IDENTIFICATION</scope>
    <source>
        <strain evidence="13">Yale</strain>
    </source>
</reference>
<dbReference type="GO" id="GO:0005840">
    <property type="term" value="C:ribosome"/>
    <property type="evidence" value="ECO:0007669"/>
    <property type="project" value="UniProtKB-KW"/>
</dbReference>
<dbReference type="Pfam" id="PF04561">
    <property type="entry name" value="RNA_pol_Rpb2_2"/>
    <property type="match status" value="1"/>
</dbReference>
<dbReference type="SUPFAM" id="SSF160369">
    <property type="entry name" value="Ribosomal protein L10-like"/>
    <property type="match status" value="1"/>
</dbReference>
<dbReference type="Gene3D" id="3.30.190.20">
    <property type="match status" value="2"/>
</dbReference>
<name>A0A1B0F952_GLOMM</name>
<dbReference type="EnsemblMetazoa" id="GMOY000005-RA">
    <property type="protein sequence ID" value="GMOY000005-PA"/>
    <property type="gene ID" value="GMOY000005"/>
</dbReference>
<dbReference type="GO" id="GO:0006412">
    <property type="term" value="P:translation"/>
    <property type="evidence" value="ECO:0007669"/>
    <property type="project" value="InterPro"/>
</dbReference>
<feature type="domain" description="Large ribosomal subunit protein uL11 C-terminal" evidence="9">
    <location>
        <begin position="89"/>
        <end position="152"/>
    </location>
</feature>
<dbReference type="GO" id="GO:1990904">
    <property type="term" value="C:ribonucleoprotein complex"/>
    <property type="evidence" value="ECO:0007669"/>
    <property type="project" value="UniProtKB-KW"/>
</dbReference>
<dbReference type="InterPro" id="IPR013823">
    <property type="entry name" value="Ribosomal_bL12_C"/>
</dbReference>
<dbReference type="EMBL" id="CCAG010004674">
    <property type="status" value="NOT_ANNOTATED_CDS"/>
    <property type="molecule type" value="Genomic_DNA"/>
</dbReference>
<dbReference type="PANTHER" id="PTHR36427:SF3">
    <property type="entry name" value="LARGE RIBOSOMAL SUBUNIT PROTEIN UL1M"/>
    <property type="match status" value="1"/>
</dbReference>
<dbReference type="Gene3D" id="3.30.70.1730">
    <property type="match status" value="1"/>
</dbReference>
<dbReference type="Pfam" id="PF00542">
    <property type="entry name" value="Ribosomal_L12"/>
    <property type="match status" value="1"/>
</dbReference>
<evidence type="ECO:0000256" key="1">
    <source>
        <dbReference type="ARBA" id="ARBA00008889"/>
    </source>
</evidence>
<dbReference type="InterPro" id="IPR020784">
    <property type="entry name" value="Ribosomal_uL11_N"/>
</dbReference>
<evidence type="ECO:0000259" key="12">
    <source>
        <dbReference type="Pfam" id="PF04561"/>
    </source>
</evidence>